<dbReference type="InterPro" id="IPR044880">
    <property type="entry name" value="NCX_ion-bd_dom_sf"/>
</dbReference>
<feature type="transmembrane region" description="Helical" evidence="25">
    <location>
        <begin position="543"/>
        <end position="565"/>
    </location>
</feature>
<evidence type="ECO:0000256" key="7">
    <source>
        <dbReference type="ARBA" id="ARBA00022568"/>
    </source>
</evidence>
<keyword evidence="15 25" id="KW-0472">Membrane</keyword>
<evidence type="ECO:0000256" key="8">
    <source>
        <dbReference type="ARBA" id="ARBA00022606"/>
    </source>
</evidence>
<feature type="transmembrane region" description="Helical" evidence="25">
    <location>
        <begin position="585"/>
        <end position="605"/>
    </location>
</feature>
<dbReference type="Gene3D" id="1.20.1420.30">
    <property type="entry name" value="NCX, central ion-binding region"/>
    <property type="match status" value="2"/>
</dbReference>
<dbReference type="InterPro" id="IPR004837">
    <property type="entry name" value="NaCa_Exmemb"/>
</dbReference>
<feature type="transmembrane region" description="Helical" evidence="25">
    <location>
        <begin position="641"/>
        <end position="659"/>
    </location>
</feature>
<evidence type="ECO:0000256" key="5">
    <source>
        <dbReference type="ARBA" id="ARBA00022475"/>
    </source>
</evidence>
<organism evidence="27 28">
    <name type="scientific">Petromyzon marinus</name>
    <name type="common">Sea lamprey</name>
    <dbReference type="NCBI Taxonomy" id="7757"/>
    <lineage>
        <taxon>Eukaryota</taxon>
        <taxon>Metazoa</taxon>
        <taxon>Chordata</taxon>
        <taxon>Craniata</taxon>
        <taxon>Vertebrata</taxon>
        <taxon>Cyclostomata</taxon>
        <taxon>Hyperoartia</taxon>
        <taxon>Petromyzontiformes</taxon>
        <taxon>Petromyzontidae</taxon>
        <taxon>Petromyzon</taxon>
    </lineage>
</organism>
<evidence type="ECO:0000256" key="3">
    <source>
        <dbReference type="ARBA" id="ARBA00022448"/>
    </source>
</evidence>
<evidence type="ECO:0000256" key="6">
    <source>
        <dbReference type="ARBA" id="ARBA00022553"/>
    </source>
</evidence>
<keyword evidence="5" id="KW-1003">Cell membrane</keyword>
<reference evidence="28" key="1">
    <citation type="submission" date="2025-08" db="UniProtKB">
        <authorList>
            <consortium name="RefSeq"/>
        </authorList>
    </citation>
    <scope>IDENTIFICATION</scope>
    <source>
        <tissue evidence="28">Sperm</tissue>
    </source>
</reference>
<evidence type="ECO:0000259" key="26">
    <source>
        <dbReference type="Pfam" id="PF01699"/>
    </source>
</evidence>
<dbReference type="Proteomes" id="UP001318040">
    <property type="component" value="Chromosome 57"/>
</dbReference>
<dbReference type="GO" id="GO:0060292">
    <property type="term" value="P:long-term synaptic depression"/>
    <property type="evidence" value="ECO:0007669"/>
    <property type="project" value="TreeGrafter"/>
</dbReference>
<keyword evidence="3" id="KW-0813">Transport</keyword>
<dbReference type="PANTHER" id="PTHR10846">
    <property type="entry name" value="SODIUM/POTASSIUM/CALCIUM EXCHANGER"/>
    <property type="match status" value="1"/>
</dbReference>
<proteinExistence type="inferred from homology"/>
<sequence length="670" mass="70590">MSRYHVTPRTSSTSSLLVAFLLIIVVMTMGTTAALCSQGTRRGPHLGLGLHPLHKPPGTSFTTTAATTTTTTAGTTTTSGSTSGVSSTGKNSSRHHHPLLSSSNATSSTPTTASPPRAGGEYPRDLFSLAQRRRGAVVLHLAGVAYTFVALALVCDEFFVPALGAVSERLALADDVAGATFMAAGGSAPELFTALVGVFLARSNVGVGTVVGSAVFNVFFVVGVCALASRAPLRLRWRPMFRDAAFYALALALVIGAFADGRVEWWESVLLLANYAAYVAFVARGACAAGWLRRRLRWDGGGDGGESVGAATTAAPAPAAAAAAAAAVQPVVMEAARRNEKWRLQRGGSTASLRSSTMRSSLFQLMIHTLDPLGDAAQFQEKAAILHRVAKMQRDEPQAEASAAGPAGTDPGHHVLLSQSPGVSGGRGVVSYQNYDSSLQSPQCNDDEVMGDDGDDGDDDDEAIEEPMSLAWPDSTRKRAIYLLVFPIVFPLWLTLPDVRKPAARQYFVVTFLGSIVWIALFSYLMVWWAHQVGETMGISEEIMGLTILAAGTSIPDLITSVIVARKGLGDMAVSSSVGSNIFDITVGLPVPWLLFSLSHGLAPIGVSSNGLFCAIVLLLLMLVLLIGTVAASRWVMTRTLGAAMLALYVLFLLASVLLEQRVLTCPVSL</sequence>
<evidence type="ECO:0000313" key="28">
    <source>
        <dbReference type="RefSeq" id="XP_032831574.1"/>
    </source>
</evidence>
<dbReference type="GO" id="GO:0008273">
    <property type="term" value="F:calcium, potassium:sodium antiporter activity"/>
    <property type="evidence" value="ECO:0007669"/>
    <property type="project" value="TreeGrafter"/>
</dbReference>
<keyword evidence="11" id="KW-0106">Calcium</keyword>
<feature type="transmembrane region" description="Helical" evidence="25">
    <location>
        <begin position="205"/>
        <end position="228"/>
    </location>
</feature>
<feature type="transmembrane region" description="Helical" evidence="25">
    <location>
        <begin position="271"/>
        <end position="292"/>
    </location>
</feature>
<feature type="compositionally biased region" description="Low complexity" evidence="24">
    <location>
        <begin position="46"/>
        <end position="89"/>
    </location>
</feature>
<evidence type="ECO:0000256" key="9">
    <source>
        <dbReference type="ARBA" id="ARBA00022692"/>
    </source>
</evidence>
<evidence type="ECO:0000256" key="18">
    <source>
        <dbReference type="ARBA" id="ARBA00033627"/>
    </source>
</evidence>
<evidence type="ECO:0000256" key="2">
    <source>
        <dbReference type="ARBA" id="ARBA00005364"/>
    </source>
</evidence>
<keyword evidence="9 25" id="KW-0812">Transmembrane</keyword>
<keyword evidence="17" id="KW-0844">Vision</keyword>
<feature type="domain" description="Sodium/calcium exchanger membrane region" evidence="26">
    <location>
        <begin position="142"/>
        <end position="282"/>
    </location>
</feature>
<dbReference type="AlphaFoldDB" id="A0AAJ7XEB1"/>
<feature type="transmembrane region" description="Helical" evidence="25">
    <location>
        <begin position="508"/>
        <end position="531"/>
    </location>
</feature>
<name>A0AAJ7XEB1_PETMA</name>
<dbReference type="GO" id="GO:0007601">
    <property type="term" value="P:visual perception"/>
    <property type="evidence" value="ECO:0007669"/>
    <property type="project" value="UniProtKB-KW"/>
</dbReference>
<evidence type="ECO:0000256" key="24">
    <source>
        <dbReference type="SAM" id="MobiDB-lite"/>
    </source>
</evidence>
<evidence type="ECO:0000256" key="25">
    <source>
        <dbReference type="SAM" id="Phobius"/>
    </source>
</evidence>
<keyword evidence="6" id="KW-0597">Phosphoprotein</keyword>
<feature type="transmembrane region" description="Helical" evidence="25">
    <location>
        <begin position="612"/>
        <end position="635"/>
    </location>
</feature>
<dbReference type="KEGG" id="pmrn:116954880"/>
<comment type="similarity">
    <text evidence="2">Belongs to the Ca(2+):cation antiporter (CaCA) (TC 2.A.19) family. SLC24A subfamily.</text>
</comment>
<feature type="compositionally biased region" description="Acidic residues" evidence="24">
    <location>
        <begin position="445"/>
        <end position="465"/>
    </location>
</feature>
<gene>
    <name evidence="28" type="primary">LOC116954880</name>
</gene>
<evidence type="ECO:0000256" key="19">
    <source>
        <dbReference type="ARBA" id="ARBA00040585"/>
    </source>
</evidence>
<evidence type="ECO:0000256" key="23">
    <source>
        <dbReference type="ARBA" id="ARBA00045976"/>
    </source>
</evidence>
<evidence type="ECO:0000256" key="11">
    <source>
        <dbReference type="ARBA" id="ARBA00022837"/>
    </source>
</evidence>
<dbReference type="RefSeq" id="XP_032831574.1">
    <property type="nucleotide sequence ID" value="XM_032975683.1"/>
</dbReference>
<dbReference type="GO" id="GO:0005262">
    <property type="term" value="F:calcium channel activity"/>
    <property type="evidence" value="ECO:0007669"/>
    <property type="project" value="TreeGrafter"/>
</dbReference>
<feature type="transmembrane region" description="Helical" evidence="25">
    <location>
        <begin position="480"/>
        <end position="496"/>
    </location>
</feature>
<dbReference type="Pfam" id="PF01699">
    <property type="entry name" value="Na_Ca_ex"/>
    <property type="match status" value="2"/>
</dbReference>
<comment type="function">
    <text evidence="23">Calcium, potassium:sodium antiporter that transports 1 Ca(2+) and 1 K(+) in exchange for 4 Na(+). Critical component of the visual transduction cascade, controlling the calcium concentration of outer segments during light and darkness. Light causes a rapid lowering of cytosolic free calcium in the outer segment of both retinal rod and cone photoreceptors and the light-induced lowering of calcium is caused by extrusion via this protein which plays a key role in the process of light adaptation.</text>
</comment>
<dbReference type="PANTHER" id="PTHR10846:SF36">
    <property type="entry name" value="SODIUM_POTASSIUM_CALCIUM EXCHANGER 1"/>
    <property type="match status" value="1"/>
</dbReference>
<comment type="subcellular location">
    <subcellularLocation>
        <location evidence="1">Cell membrane</location>
        <topology evidence="1">Multi-pass membrane protein</topology>
    </subcellularLocation>
</comment>
<evidence type="ECO:0000256" key="13">
    <source>
        <dbReference type="ARBA" id="ARBA00022989"/>
    </source>
</evidence>
<dbReference type="FunFam" id="1.20.1420.30:FF:000004">
    <property type="entry name" value="Sodium/potassium/calcium exchanger 2 isoform 1"/>
    <property type="match status" value="1"/>
</dbReference>
<dbReference type="FunFam" id="1.20.1420.30:FF:000002">
    <property type="entry name" value="Sodium/potassium/calcium exchanger 2 isoform 1"/>
    <property type="match status" value="1"/>
</dbReference>
<feature type="region of interest" description="Disordered" evidence="24">
    <location>
        <begin position="438"/>
        <end position="469"/>
    </location>
</feature>
<evidence type="ECO:0000256" key="14">
    <source>
        <dbReference type="ARBA" id="ARBA00023065"/>
    </source>
</evidence>
<feature type="transmembrane region" description="Helical" evidence="25">
    <location>
        <begin position="16"/>
        <end position="36"/>
    </location>
</feature>
<feature type="region of interest" description="Disordered" evidence="24">
    <location>
        <begin position="392"/>
        <end position="424"/>
    </location>
</feature>
<evidence type="ECO:0000256" key="16">
    <source>
        <dbReference type="ARBA" id="ARBA00023180"/>
    </source>
</evidence>
<keyword evidence="8" id="KW-0716">Sensory transduction</keyword>
<accession>A0AAJ7XEB1</accession>
<evidence type="ECO:0000256" key="4">
    <source>
        <dbReference type="ARBA" id="ARBA00022449"/>
    </source>
</evidence>
<dbReference type="InterPro" id="IPR004481">
    <property type="entry name" value="K/Na/Ca-exchanger"/>
</dbReference>
<dbReference type="GO" id="GO:0005886">
    <property type="term" value="C:plasma membrane"/>
    <property type="evidence" value="ECO:0007669"/>
    <property type="project" value="UniProtKB-SubCell"/>
</dbReference>
<protein>
    <recommendedName>
        <fullName evidence="19">Sodium/potassium/calcium exchanger 1</fullName>
    </recommendedName>
    <alternativeName>
        <fullName evidence="20">Na(+)/K(+)/Ca(2+)-exchange protein 1</fullName>
    </alternativeName>
    <alternativeName>
        <fullName evidence="21">Retinal rod Na-Ca+K exchanger</fullName>
    </alternativeName>
    <alternativeName>
        <fullName evidence="22">Solute carrier family 24 member 1</fullName>
    </alternativeName>
</protein>
<evidence type="ECO:0000256" key="15">
    <source>
        <dbReference type="ARBA" id="ARBA00023136"/>
    </source>
</evidence>
<evidence type="ECO:0000256" key="12">
    <source>
        <dbReference type="ARBA" id="ARBA00022847"/>
    </source>
</evidence>
<evidence type="ECO:0000256" key="17">
    <source>
        <dbReference type="ARBA" id="ARBA00023305"/>
    </source>
</evidence>
<keyword evidence="10" id="KW-0677">Repeat</keyword>
<evidence type="ECO:0000256" key="1">
    <source>
        <dbReference type="ARBA" id="ARBA00004651"/>
    </source>
</evidence>
<keyword evidence="16" id="KW-0325">Glycoprotein</keyword>
<evidence type="ECO:0000256" key="22">
    <source>
        <dbReference type="ARBA" id="ARBA00042684"/>
    </source>
</evidence>
<keyword evidence="13 25" id="KW-1133">Transmembrane helix</keyword>
<evidence type="ECO:0000256" key="10">
    <source>
        <dbReference type="ARBA" id="ARBA00022737"/>
    </source>
</evidence>
<evidence type="ECO:0000256" key="20">
    <source>
        <dbReference type="ARBA" id="ARBA00042035"/>
    </source>
</evidence>
<keyword evidence="12" id="KW-0769">Symport</keyword>
<dbReference type="GO" id="GO:0060291">
    <property type="term" value="P:long-term synaptic potentiation"/>
    <property type="evidence" value="ECO:0007669"/>
    <property type="project" value="TreeGrafter"/>
</dbReference>
<keyword evidence="7" id="KW-0109">Calcium transport</keyword>
<feature type="transmembrane region" description="Helical" evidence="25">
    <location>
        <begin position="240"/>
        <end position="259"/>
    </location>
</feature>
<comment type="catalytic activity">
    <reaction evidence="18">
        <text>Ca(2+)(out) + K(+)(out) + 4 Na(+)(in) = Ca(2+)(in) + K(+)(in) + 4 Na(+)(out)</text>
        <dbReference type="Rhea" id="RHEA:69967"/>
        <dbReference type="ChEBI" id="CHEBI:29101"/>
        <dbReference type="ChEBI" id="CHEBI:29103"/>
        <dbReference type="ChEBI" id="CHEBI:29108"/>
    </reaction>
</comment>
<keyword evidence="27" id="KW-1185">Reference proteome</keyword>
<feature type="region of interest" description="Disordered" evidence="24">
    <location>
        <begin position="46"/>
        <end position="122"/>
    </location>
</feature>
<dbReference type="GO" id="GO:0006874">
    <property type="term" value="P:intracellular calcium ion homeostasis"/>
    <property type="evidence" value="ECO:0007669"/>
    <property type="project" value="TreeGrafter"/>
</dbReference>
<keyword evidence="14" id="KW-0406">Ion transport</keyword>
<feature type="transmembrane region" description="Helical" evidence="25">
    <location>
        <begin position="136"/>
        <end position="154"/>
    </location>
</feature>
<evidence type="ECO:0000256" key="21">
    <source>
        <dbReference type="ARBA" id="ARBA00042297"/>
    </source>
</evidence>
<feature type="domain" description="Sodium/calcium exchanger membrane region" evidence="26">
    <location>
        <begin position="509"/>
        <end position="657"/>
    </location>
</feature>
<keyword evidence="4" id="KW-0050">Antiport</keyword>
<dbReference type="GO" id="GO:0015293">
    <property type="term" value="F:symporter activity"/>
    <property type="evidence" value="ECO:0007669"/>
    <property type="project" value="UniProtKB-KW"/>
</dbReference>
<feature type="compositionally biased region" description="Low complexity" evidence="24">
    <location>
        <begin position="99"/>
        <end position="116"/>
    </location>
</feature>
<dbReference type="NCBIfam" id="TIGR00367">
    <property type="entry name" value="calcium/sodium antiporter"/>
    <property type="match status" value="1"/>
</dbReference>
<evidence type="ECO:0000313" key="27">
    <source>
        <dbReference type="Proteomes" id="UP001318040"/>
    </source>
</evidence>